<feature type="domain" description="TonB-dependent receptor-like beta-barrel" evidence="14">
    <location>
        <begin position="292"/>
        <end position="751"/>
    </location>
</feature>
<keyword evidence="10 11" id="KW-0998">Cell outer membrane</keyword>
<evidence type="ECO:0000256" key="5">
    <source>
        <dbReference type="ARBA" id="ARBA00022692"/>
    </source>
</evidence>
<dbReference type="InterPro" id="IPR039426">
    <property type="entry name" value="TonB-dep_rcpt-like"/>
</dbReference>
<evidence type="ECO:0000256" key="9">
    <source>
        <dbReference type="ARBA" id="ARBA00023136"/>
    </source>
</evidence>
<proteinExistence type="inferred from homology"/>
<dbReference type="PROSITE" id="PS52016">
    <property type="entry name" value="TONB_DEPENDENT_REC_3"/>
    <property type="match status" value="1"/>
</dbReference>
<evidence type="ECO:0000256" key="7">
    <source>
        <dbReference type="ARBA" id="ARBA00023065"/>
    </source>
</evidence>
<keyword evidence="13" id="KW-0732">Signal</keyword>
<evidence type="ECO:0000313" key="16">
    <source>
        <dbReference type="EMBL" id="RYM08344.1"/>
    </source>
</evidence>
<dbReference type="GO" id="GO:0009279">
    <property type="term" value="C:cell outer membrane"/>
    <property type="evidence" value="ECO:0007669"/>
    <property type="project" value="UniProtKB-SubCell"/>
</dbReference>
<organism evidence="16 17">
    <name type="scientific">Sphingobium cupriresistens</name>
    <dbReference type="NCBI Taxonomy" id="1132417"/>
    <lineage>
        <taxon>Bacteria</taxon>
        <taxon>Pseudomonadati</taxon>
        <taxon>Pseudomonadota</taxon>
        <taxon>Alphaproteobacteria</taxon>
        <taxon>Sphingomonadales</taxon>
        <taxon>Sphingomonadaceae</taxon>
        <taxon>Sphingobium</taxon>
    </lineage>
</organism>
<comment type="caution">
    <text evidence="16">The sequence shown here is derived from an EMBL/GenBank/DDBJ whole genome shotgun (WGS) entry which is preliminary data.</text>
</comment>
<dbReference type="EMBL" id="SEOO01000034">
    <property type="protein sequence ID" value="RYM08344.1"/>
    <property type="molecule type" value="Genomic_DNA"/>
</dbReference>
<dbReference type="OrthoDB" id="9760333at2"/>
<gene>
    <name evidence="16" type="ORF">EWH12_17085</name>
</gene>
<keyword evidence="5 11" id="KW-0812">Transmembrane</keyword>
<evidence type="ECO:0000256" key="12">
    <source>
        <dbReference type="RuleBase" id="RU003357"/>
    </source>
</evidence>
<evidence type="ECO:0000256" key="6">
    <source>
        <dbReference type="ARBA" id="ARBA00023004"/>
    </source>
</evidence>
<dbReference type="PANTHER" id="PTHR32552">
    <property type="entry name" value="FERRICHROME IRON RECEPTOR-RELATED"/>
    <property type="match status" value="1"/>
</dbReference>
<evidence type="ECO:0000256" key="10">
    <source>
        <dbReference type="ARBA" id="ARBA00023237"/>
    </source>
</evidence>
<comment type="subcellular location">
    <subcellularLocation>
        <location evidence="1 11">Cell outer membrane</location>
        <topology evidence="1 11">Multi-pass membrane protein</topology>
    </subcellularLocation>
</comment>
<dbReference type="CDD" id="cd01347">
    <property type="entry name" value="ligand_gated_channel"/>
    <property type="match status" value="1"/>
</dbReference>
<keyword evidence="7" id="KW-0406">Ion transport</keyword>
<comment type="similarity">
    <text evidence="11 12">Belongs to the TonB-dependent receptor family.</text>
</comment>
<feature type="chain" id="PRO_5034848513" evidence="13">
    <location>
        <begin position="26"/>
        <end position="790"/>
    </location>
</feature>
<dbReference type="PANTHER" id="PTHR32552:SF81">
    <property type="entry name" value="TONB-DEPENDENT OUTER MEMBRANE RECEPTOR"/>
    <property type="match status" value="1"/>
</dbReference>
<evidence type="ECO:0000256" key="1">
    <source>
        <dbReference type="ARBA" id="ARBA00004571"/>
    </source>
</evidence>
<dbReference type="AlphaFoldDB" id="A0A8G1ZDP0"/>
<evidence type="ECO:0000256" key="11">
    <source>
        <dbReference type="PROSITE-ProRule" id="PRU01360"/>
    </source>
</evidence>
<keyword evidence="4" id="KW-0410">Iron transport</keyword>
<evidence type="ECO:0000256" key="4">
    <source>
        <dbReference type="ARBA" id="ARBA00022496"/>
    </source>
</evidence>
<dbReference type="SUPFAM" id="SSF56935">
    <property type="entry name" value="Porins"/>
    <property type="match status" value="1"/>
</dbReference>
<keyword evidence="2 11" id="KW-0813">Transport</keyword>
<evidence type="ECO:0000256" key="8">
    <source>
        <dbReference type="ARBA" id="ARBA00023077"/>
    </source>
</evidence>
<evidence type="ECO:0000256" key="3">
    <source>
        <dbReference type="ARBA" id="ARBA00022452"/>
    </source>
</evidence>
<evidence type="ECO:0000259" key="15">
    <source>
        <dbReference type="Pfam" id="PF07715"/>
    </source>
</evidence>
<keyword evidence="3 11" id="KW-1134">Transmembrane beta strand</keyword>
<dbReference type="Pfam" id="PF00593">
    <property type="entry name" value="TonB_dep_Rec_b-barrel"/>
    <property type="match status" value="1"/>
</dbReference>
<keyword evidence="9 11" id="KW-0472">Membrane</keyword>
<keyword evidence="6" id="KW-0408">Iron</keyword>
<evidence type="ECO:0000256" key="2">
    <source>
        <dbReference type="ARBA" id="ARBA00022448"/>
    </source>
</evidence>
<accession>A0A8G1ZDP0</accession>
<evidence type="ECO:0000313" key="17">
    <source>
        <dbReference type="Proteomes" id="UP000291572"/>
    </source>
</evidence>
<evidence type="ECO:0000256" key="13">
    <source>
        <dbReference type="SAM" id="SignalP"/>
    </source>
</evidence>
<sequence>MTMGMKMAAAVLMGSAVWTGGMAQAAEGDAGDGAIVVTARLREEDPQQVPAALTLVSGQELTRTYTVNVSQLSQLAPALNYSSANPRNTAFTIRGLGSSVVAVSQANDGLEPGVGFYVDGVYHARPATAAFDFTDIERIEVLRGPQGTLFGKNTTAGAINILSKKPGFDWGGEAELSYGSRDFLQAKAAVTGPIAGDVLAFRLSGSVTRQDGYIRNIVRDEDQNNIHNDAIRGQLLFAPSDDFSLRLIGDWSNFKNNCCAQVHVRIAPTLKPAAQQYAALAANAPGGAYAPPSTNPYDLVTDNDAPLGVDTNEGGVSGIAEWTLGGVTLTSISAWRFWNWDAGNDRDYTGLHIQTTQHIPSRQDQFSQEFRIGSNTPGPIDYVAGLYYFHQKIVGHPISIYGPLATYWLLPGRPADLLDGYQTAGRTDFRSESFGIFGEVTWRPLPRIAITGGIRYTYEEKDGVYDVTAFGGLTTGLTPALVSDKNSILRSQSYSAHLGDGSASGRVNIAYDLTDGVMAYASFARGQKSGGINMSGLPVYPAGVPGHASGDPILSTVTVRPEKNSTWEGGVKTRLLNDALTFNIDAYYTRVNDFQANVVDSAAVIALRSYLANIPKVTVKGIEFDAAARVGARLTLRAAGAYSDGIYASYPKGPCPIEKTGSGTAQCDLSGQAMPGLPKWTGSAGGEYRLPISMAGREGEMVLRADAVTRTKIFGDATGSAYTVIKGYTLVNGSIGYRTPRWEVAVFARNIFDKNYMQNLTVQAGNSGLIVGTPSDPRTIGVTLRAALGG</sequence>
<reference evidence="16 17" key="1">
    <citation type="submission" date="2019-02" db="EMBL/GenBank/DDBJ databases">
        <authorList>
            <person name="Feng G."/>
        </authorList>
    </citation>
    <scope>NUCLEOTIDE SEQUENCE [LARGE SCALE GENOMIC DNA]</scope>
    <source>
        <strain evidence="16 17">CCTCC AB 2011146</strain>
    </source>
</reference>
<feature type="domain" description="TonB-dependent receptor plug" evidence="15">
    <location>
        <begin position="46"/>
        <end position="158"/>
    </location>
</feature>
<name>A0A8G1ZDP0_9SPHN</name>
<dbReference type="Proteomes" id="UP000291572">
    <property type="component" value="Unassembled WGS sequence"/>
</dbReference>
<dbReference type="Gene3D" id="2.40.170.20">
    <property type="entry name" value="TonB-dependent receptor, beta-barrel domain"/>
    <property type="match status" value="1"/>
</dbReference>
<dbReference type="InterPro" id="IPR036942">
    <property type="entry name" value="Beta-barrel_TonB_sf"/>
</dbReference>
<keyword evidence="8 12" id="KW-0798">TonB box</keyword>
<protein>
    <submittedName>
        <fullName evidence="16">TonB-dependent receptor</fullName>
    </submittedName>
</protein>
<keyword evidence="16" id="KW-0675">Receptor</keyword>
<dbReference type="Pfam" id="PF07715">
    <property type="entry name" value="Plug"/>
    <property type="match status" value="1"/>
</dbReference>
<dbReference type="GO" id="GO:0006826">
    <property type="term" value="P:iron ion transport"/>
    <property type="evidence" value="ECO:0007669"/>
    <property type="project" value="UniProtKB-KW"/>
</dbReference>
<dbReference type="InterPro" id="IPR012910">
    <property type="entry name" value="Plug_dom"/>
</dbReference>
<dbReference type="InterPro" id="IPR000531">
    <property type="entry name" value="Beta-barrel_TonB"/>
</dbReference>
<evidence type="ECO:0000259" key="14">
    <source>
        <dbReference type="Pfam" id="PF00593"/>
    </source>
</evidence>
<feature type="signal peptide" evidence="13">
    <location>
        <begin position="1"/>
        <end position="25"/>
    </location>
</feature>